<sequence length="264" mass="29550">MLLHYERYLSNLLGERDMDENSKCSNHGSEDIETTANRIVDEPALDVNVLIYEKLVALQHLLIRRRFAVEGGSPLADPTRGQGRILALLKVKDGVSTKDMSNVLDIRTSSLNELLGKLEGKGYVSREQSEEDGRVMVVKLTDKGRAVKQPSAKEGPADMFDCLEEFEKELFGSYLDRVVTVLEDEIDECEEGGLEAVRRQREEAFRRLFGEDDRFDAEEGLPHFAAFGALAHFEGFDSFGGKRRDGRDGTRRGGRRGGSIHEGV</sequence>
<dbReference type="CDD" id="cd00090">
    <property type="entry name" value="HTH_ARSR"/>
    <property type="match status" value="1"/>
</dbReference>
<evidence type="ECO:0000259" key="5">
    <source>
        <dbReference type="PROSITE" id="PS50995"/>
    </source>
</evidence>
<dbReference type="SUPFAM" id="SSF46785">
    <property type="entry name" value="Winged helix' DNA-binding domain"/>
    <property type="match status" value="1"/>
</dbReference>
<dbReference type="PROSITE" id="PS50995">
    <property type="entry name" value="HTH_MARR_2"/>
    <property type="match status" value="1"/>
</dbReference>
<evidence type="ECO:0000256" key="3">
    <source>
        <dbReference type="ARBA" id="ARBA00023163"/>
    </source>
</evidence>
<evidence type="ECO:0000256" key="1">
    <source>
        <dbReference type="ARBA" id="ARBA00023015"/>
    </source>
</evidence>
<dbReference type="Gene3D" id="1.10.10.10">
    <property type="entry name" value="Winged helix-like DNA-binding domain superfamily/Winged helix DNA-binding domain"/>
    <property type="match status" value="1"/>
</dbReference>
<name>A0A3N0BG73_9ACTN</name>
<feature type="region of interest" description="Disordered" evidence="4">
    <location>
        <begin position="238"/>
        <end position="264"/>
    </location>
</feature>
<dbReference type="Pfam" id="PF01047">
    <property type="entry name" value="MarR"/>
    <property type="match status" value="1"/>
</dbReference>
<dbReference type="AlphaFoldDB" id="A0A3N0BG73"/>
<accession>A0A3N0BG73</accession>
<dbReference type="InterPro" id="IPR036388">
    <property type="entry name" value="WH-like_DNA-bd_sf"/>
</dbReference>
<gene>
    <name evidence="6" type="ORF">DMP08_04115</name>
</gene>
<dbReference type="PRINTS" id="PR00598">
    <property type="entry name" value="HTHMARR"/>
</dbReference>
<dbReference type="InterPro" id="IPR023187">
    <property type="entry name" value="Tscrpt_reg_MarR-type_CS"/>
</dbReference>
<dbReference type="PANTHER" id="PTHR42756">
    <property type="entry name" value="TRANSCRIPTIONAL REGULATOR, MARR"/>
    <property type="match status" value="1"/>
</dbReference>
<reference evidence="7" key="1">
    <citation type="submission" date="2018-05" db="EMBL/GenBank/DDBJ databases">
        <title>Genome Sequencing of selected type strains of the family Eggerthellaceae.</title>
        <authorList>
            <person name="Danylec N."/>
            <person name="Stoll D.A."/>
            <person name="Doetsch A."/>
            <person name="Huch M."/>
        </authorList>
    </citation>
    <scope>NUCLEOTIDE SEQUENCE [LARGE SCALE GENOMIC DNA]</scope>
    <source>
        <strain evidence="7">DSM 16106</strain>
    </source>
</reference>
<dbReference type="Proteomes" id="UP000278632">
    <property type="component" value="Unassembled WGS sequence"/>
</dbReference>
<keyword evidence="3" id="KW-0804">Transcription</keyword>
<dbReference type="InterPro" id="IPR036390">
    <property type="entry name" value="WH_DNA-bd_sf"/>
</dbReference>
<evidence type="ECO:0000313" key="6">
    <source>
        <dbReference type="EMBL" id="RNL46875.1"/>
    </source>
</evidence>
<proteinExistence type="predicted"/>
<dbReference type="SMART" id="SM00347">
    <property type="entry name" value="HTH_MARR"/>
    <property type="match status" value="1"/>
</dbReference>
<protein>
    <submittedName>
        <fullName evidence="6">MarR family transcriptional regulator</fullName>
    </submittedName>
</protein>
<feature type="compositionally biased region" description="Basic and acidic residues" evidence="4">
    <location>
        <begin position="240"/>
        <end position="251"/>
    </location>
</feature>
<dbReference type="GO" id="GO:0003677">
    <property type="term" value="F:DNA binding"/>
    <property type="evidence" value="ECO:0007669"/>
    <property type="project" value="UniProtKB-KW"/>
</dbReference>
<dbReference type="InterPro" id="IPR011991">
    <property type="entry name" value="ArsR-like_HTH"/>
</dbReference>
<organism evidence="6 7">
    <name type="scientific">Paraeggerthella hongkongensis</name>
    <dbReference type="NCBI Taxonomy" id="230658"/>
    <lineage>
        <taxon>Bacteria</taxon>
        <taxon>Bacillati</taxon>
        <taxon>Actinomycetota</taxon>
        <taxon>Coriobacteriia</taxon>
        <taxon>Eggerthellales</taxon>
        <taxon>Eggerthellaceae</taxon>
        <taxon>Paraeggerthella</taxon>
    </lineage>
</organism>
<evidence type="ECO:0000256" key="4">
    <source>
        <dbReference type="SAM" id="MobiDB-lite"/>
    </source>
</evidence>
<comment type="caution">
    <text evidence="6">The sequence shown here is derived from an EMBL/GenBank/DDBJ whole genome shotgun (WGS) entry which is preliminary data.</text>
</comment>
<keyword evidence="7" id="KW-1185">Reference proteome</keyword>
<keyword evidence="1" id="KW-0805">Transcription regulation</keyword>
<dbReference type="InterPro" id="IPR000835">
    <property type="entry name" value="HTH_MarR-typ"/>
</dbReference>
<feature type="domain" description="HTH marR-type" evidence="5">
    <location>
        <begin position="52"/>
        <end position="180"/>
    </location>
</feature>
<dbReference type="PROSITE" id="PS01117">
    <property type="entry name" value="HTH_MARR_1"/>
    <property type="match status" value="1"/>
</dbReference>
<dbReference type="EMBL" id="QICD01000005">
    <property type="protein sequence ID" value="RNL46875.1"/>
    <property type="molecule type" value="Genomic_DNA"/>
</dbReference>
<evidence type="ECO:0000256" key="2">
    <source>
        <dbReference type="ARBA" id="ARBA00023125"/>
    </source>
</evidence>
<dbReference type="GO" id="GO:0003700">
    <property type="term" value="F:DNA-binding transcription factor activity"/>
    <property type="evidence" value="ECO:0007669"/>
    <property type="project" value="InterPro"/>
</dbReference>
<evidence type="ECO:0000313" key="7">
    <source>
        <dbReference type="Proteomes" id="UP000278632"/>
    </source>
</evidence>
<dbReference type="PANTHER" id="PTHR42756:SF1">
    <property type="entry name" value="TRANSCRIPTIONAL REPRESSOR OF EMRAB OPERON"/>
    <property type="match status" value="1"/>
</dbReference>
<keyword evidence="2" id="KW-0238">DNA-binding</keyword>